<dbReference type="OMA" id="HAWEDEA"/>
<sequence>MPPSNQDTKRVSFVLVPQRISYHRSESYDEWLFRVGRLEAPHESVEKAVANFLSRAANFAGHAAVAHARPERDVSPPSKADLTCWRNLASHAWEDEAEFLRAPDDVRTTKTKLQHLLQAVLPTSIKDRKRAEYRRECLQHLVNMCLAFGDAPFTLHDLSCLLDR</sequence>
<dbReference type="RefSeq" id="XP_012199049.1">
    <property type="nucleotide sequence ID" value="XM_012343659.1"/>
</dbReference>
<proteinExistence type="predicted"/>
<reference evidence="1 2" key="1">
    <citation type="journal article" date="2013" name="PLoS Genet.">
        <title>Distinctive expansion of potential virulence genes in the genome of the oomycete fish pathogen Saprolegnia parasitica.</title>
        <authorList>
            <person name="Jiang R.H."/>
            <person name="de Bruijn I."/>
            <person name="Haas B.J."/>
            <person name="Belmonte R."/>
            <person name="Lobach L."/>
            <person name="Christie J."/>
            <person name="van den Ackerveken G."/>
            <person name="Bottin A."/>
            <person name="Bulone V."/>
            <person name="Diaz-Moreno S.M."/>
            <person name="Dumas B."/>
            <person name="Fan L."/>
            <person name="Gaulin E."/>
            <person name="Govers F."/>
            <person name="Grenville-Briggs L.J."/>
            <person name="Horner N.R."/>
            <person name="Levin J.Z."/>
            <person name="Mammella M."/>
            <person name="Meijer H.J."/>
            <person name="Morris P."/>
            <person name="Nusbaum C."/>
            <person name="Oome S."/>
            <person name="Phillips A.J."/>
            <person name="van Rooyen D."/>
            <person name="Rzeszutek E."/>
            <person name="Saraiva M."/>
            <person name="Secombes C.J."/>
            <person name="Seidl M.F."/>
            <person name="Snel B."/>
            <person name="Stassen J.H."/>
            <person name="Sykes S."/>
            <person name="Tripathy S."/>
            <person name="van den Berg H."/>
            <person name="Vega-Arreguin J.C."/>
            <person name="Wawra S."/>
            <person name="Young S.K."/>
            <person name="Zeng Q."/>
            <person name="Dieguez-Uribeondo J."/>
            <person name="Russ C."/>
            <person name="Tyler B.M."/>
            <person name="van West P."/>
        </authorList>
    </citation>
    <scope>NUCLEOTIDE SEQUENCE [LARGE SCALE GENOMIC DNA]</scope>
    <source>
        <strain evidence="1 2">CBS 223.65</strain>
    </source>
</reference>
<gene>
    <name evidence="1" type="ORF">SPRG_19796</name>
</gene>
<evidence type="ECO:0000313" key="2">
    <source>
        <dbReference type="Proteomes" id="UP000030745"/>
    </source>
</evidence>
<protein>
    <submittedName>
        <fullName evidence="1">Uncharacterized protein</fullName>
    </submittedName>
</protein>
<dbReference type="GeneID" id="24141077"/>
<dbReference type="VEuPathDB" id="FungiDB:SPRG_19796"/>
<dbReference type="AlphaFoldDB" id="A0A067CIC3"/>
<accession>A0A067CIC3</accession>
<dbReference type="Proteomes" id="UP000030745">
    <property type="component" value="Unassembled WGS sequence"/>
</dbReference>
<dbReference type="EMBL" id="KK583202">
    <property type="protein sequence ID" value="KDO30243.1"/>
    <property type="molecule type" value="Genomic_DNA"/>
</dbReference>
<name>A0A067CIC3_SAPPC</name>
<organism evidence="1 2">
    <name type="scientific">Saprolegnia parasitica (strain CBS 223.65)</name>
    <dbReference type="NCBI Taxonomy" id="695850"/>
    <lineage>
        <taxon>Eukaryota</taxon>
        <taxon>Sar</taxon>
        <taxon>Stramenopiles</taxon>
        <taxon>Oomycota</taxon>
        <taxon>Saprolegniomycetes</taxon>
        <taxon>Saprolegniales</taxon>
        <taxon>Saprolegniaceae</taxon>
        <taxon>Saprolegnia</taxon>
    </lineage>
</organism>
<evidence type="ECO:0000313" key="1">
    <source>
        <dbReference type="EMBL" id="KDO30243.1"/>
    </source>
</evidence>
<dbReference type="OrthoDB" id="10326253at2759"/>
<dbReference type="KEGG" id="spar:SPRG_19796"/>
<keyword evidence="2" id="KW-1185">Reference proteome</keyword>